<accession>R0GJE9</accession>
<dbReference type="Proteomes" id="UP000029121">
    <property type="component" value="Unassembled WGS sequence"/>
</dbReference>
<name>R0GJE9_9BRAS</name>
<dbReference type="OrthoDB" id="10427154at2759"/>
<evidence type="ECO:0000313" key="2">
    <source>
        <dbReference type="Proteomes" id="UP000029121"/>
    </source>
</evidence>
<organism evidence="1 2">
    <name type="scientific">Capsella rubella</name>
    <dbReference type="NCBI Taxonomy" id="81985"/>
    <lineage>
        <taxon>Eukaryota</taxon>
        <taxon>Viridiplantae</taxon>
        <taxon>Streptophyta</taxon>
        <taxon>Embryophyta</taxon>
        <taxon>Tracheophyta</taxon>
        <taxon>Spermatophyta</taxon>
        <taxon>Magnoliopsida</taxon>
        <taxon>eudicotyledons</taxon>
        <taxon>Gunneridae</taxon>
        <taxon>Pentapetalae</taxon>
        <taxon>rosids</taxon>
        <taxon>malvids</taxon>
        <taxon>Brassicales</taxon>
        <taxon>Brassicaceae</taxon>
        <taxon>Camelineae</taxon>
        <taxon>Capsella</taxon>
    </lineage>
</organism>
<evidence type="ECO:0000313" key="1">
    <source>
        <dbReference type="EMBL" id="EOA35886.1"/>
    </source>
</evidence>
<gene>
    <name evidence="1" type="ORF">CARUB_v10021143mg</name>
</gene>
<dbReference type="EMBL" id="KB870806">
    <property type="protein sequence ID" value="EOA35886.1"/>
    <property type="molecule type" value="Genomic_DNA"/>
</dbReference>
<reference evidence="2" key="1">
    <citation type="journal article" date="2013" name="Nat. Genet.">
        <title>The Capsella rubella genome and the genomic consequences of rapid mating system evolution.</title>
        <authorList>
            <person name="Slotte T."/>
            <person name="Hazzouri K.M."/>
            <person name="Agren J.A."/>
            <person name="Koenig D."/>
            <person name="Maumus F."/>
            <person name="Guo Y.L."/>
            <person name="Steige K."/>
            <person name="Platts A.E."/>
            <person name="Escobar J.S."/>
            <person name="Newman L.K."/>
            <person name="Wang W."/>
            <person name="Mandakova T."/>
            <person name="Vello E."/>
            <person name="Smith L.M."/>
            <person name="Henz S.R."/>
            <person name="Steffen J."/>
            <person name="Takuno S."/>
            <person name="Brandvain Y."/>
            <person name="Coop G."/>
            <person name="Andolfatto P."/>
            <person name="Hu T.T."/>
            <person name="Blanchette M."/>
            <person name="Clark R.M."/>
            <person name="Quesneville H."/>
            <person name="Nordborg M."/>
            <person name="Gaut B.S."/>
            <person name="Lysak M.A."/>
            <person name="Jenkins J."/>
            <person name="Grimwood J."/>
            <person name="Chapman J."/>
            <person name="Prochnik S."/>
            <person name="Shu S."/>
            <person name="Rokhsar D."/>
            <person name="Schmutz J."/>
            <person name="Weigel D."/>
            <person name="Wright S.I."/>
        </authorList>
    </citation>
    <scope>NUCLEOTIDE SEQUENCE [LARGE SCALE GENOMIC DNA]</scope>
    <source>
        <strain evidence="2">cv. Monte Gargano</strain>
    </source>
</reference>
<dbReference type="KEGG" id="crb:17896377"/>
<protein>
    <submittedName>
        <fullName evidence="1">Uncharacterized protein</fullName>
    </submittedName>
</protein>
<dbReference type="AlphaFoldDB" id="R0GJE9"/>
<sequence>MADSEDVNNSHGNNKFPFQRYRVKFRRHKLRRLRDKVKAEPSCEDQTMQDIKESLALEVAKEEASKDDHDTAFMDVIMGGKTSVLEGGEDTEQANVGGNGSGMCTVPTSEMEWLKKCDGNNTKGQSYP</sequence>
<keyword evidence="2" id="KW-1185">Reference proteome</keyword>
<proteinExistence type="predicted"/>